<evidence type="ECO:0000313" key="1">
    <source>
        <dbReference type="EMBL" id="RIY06450.1"/>
    </source>
</evidence>
<gene>
    <name evidence="1" type="ORF">D0T11_18595</name>
</gene>
<evidence type="ECO:0000313" key="2">
    <source>
        <dbReference type="Proteomes" id="UP000284250"/>
    </source>
</evidence>
<reference evidence="1 2" key="2">
    <citation type="submission" date="2019-01" db="EMBL/GenBank/DDBJ databases">
        <title>Hymenobacter humicola sp. nov., isolated from soils in Antarctica.</title>
        <authorList>
            <person name="Sedlacek I."/>
            <person name="Holochova P."/>
            <person name="Kralova S."/>
            <person name="Pantucek R."/>
            <person name="Stankova E."/>
            <person name="Vrbovska V."/>
            <person name="Kristofova L."/>
            <person name="Svec P."/>
            <person name="Busse H.-J."/>
        </authorList>
    </citation>
    <scope>NUCLEOTIDE SEQUENCE [LARGE SCALE GENOMIC DNA]</scope>
    <source>
        <strain evidence="1 2">CCM 8852</strain>
    </source>
</reference>
<organism evidence="1 2">
    <name type="scientific">Hymenobacter rubripertinctus</name>
    <dbReference type="NCBI Taxonomy" id="2029981"/>
    <lineage>
        <taxon>Bacteria</taxon>
        <taxon>Pseudomonadati</taxon>
        <taxon>Bacteroidota</taxon>
        <taxon>Cytophagia</taxon>
        <taxon>Cytophagales</taxon>
        <taxon>Hymenobacteraceae</taxon>
        <taxon>Hymenobacter</taxon>
    </lineage>
</organism>
<dbReference type="EMBL" id="QYCN01000040">
    <property type="protein sequence ID" value="RIY06450.1"/>
    <property type="molecule type" value="Genomic_DNA"/>
</dbReference>
<accession>A0A418QMZ2</accession>
<proteinExistence type="predicted"/>
<reference evidence="1 2" key="1">
    <citation type="submission" date="2018-09" db="EMBL/GenBank/DDBJ databases">
        <authorList>
            <person name="Zeman M."/>
            <person name="Pardy F."/>
        </authorList>
    </citation>
    <scope>NUCLEOTIDE SEQUENCE [LARGE SCALE GENOMIC DNA]</scope>
    <source>
        <strain evidence="1 2">CCM 8852</strain>
    </source>
</reference>
<name>A0A418QMZ2_9BACT</name>
<dbReference type="AlphaFoldDB" id="A0A418QMZ2"/>
<dbReference type="Proteomes" id="UP000284250">
    <property type="component" value="Unassembled WGS sequence"/>
</dbReference>
<comment type="caution">
    <text evidence="1">The sequence shown here is derived from an EMBL/GenBank/DDBJ whole genome shotgun (WGS) entry which is preliminary data.</text>
</comment>
<sequence>MEGLFGLSFLKSSVVSNVEGMFGFSFTKETNALFVARSRNGLPVRNVQVVVSYNNGTARSESIIYEHGTVYERNLPAGVQITATASGPEYITQVLTFTIGAGGFYNALFTLDYTESYYRITKKRYL</sequence>
<keyword evidence="2" id="KW-1185">Reference proteome</keyword>
<protein>
    <submittedName>
        <fullName evidence="1">Uncharacterized protein</fullName>
    </submittedName>
</protein>